<evidence type="ECO:0000256" key="1">
    <source>
        <dbReference type="SAM" id="MobiDB-lite"/>
    </source>
</evidence>
<evidence type="ECO:0000313" key="3">
    <source>
        <dbReference type="Proteomes" id="UP000026962"/>
    </source>
</evidence>
<dbReference type="HOGENOM" id="CLU_2227522_0_0_1"/>
<accession>A0A0E0JIX9</accession>
<dbReference type="AlphaFoldDB" id="A0A0E0JIX9"/>
<proteinExistence type="predicted"/>
<protein>
    <submittedName>
        <fullName evidence="2">Uncharacterized protein</fullName>
    </submittedName>
</protein>
<name>A0A0E0JIX9_ORYPU</name>
<evidence type="ECO:0000313" key="2">
    <source>
        <dbReference type="EnsemblPlants" id="OPUNC01G16460.1"/>
    </source>
</evidence>
<dbReference type="EnsemblPlants" id="OPUNC01G16460.1">
    <property type="protein sequence ID" value="OPUNC01G16460.1"/>
    <property type="gene ID" value="OPUNC01G16460"/>
</dbReference>
<keyword evidence="3" id="KW-1185">Reference proteome</keyword>
<dbReference type="Proteomes" id="UP000026962">
    <property type="component" value="Chromosome 1"/>
</dbReference>
<reference evidence="2" key="1">
    <citation type="submission" date="2015-04" db="UniProtKB">
        <authorList>
            <consortium name="EnsemblPlants"/>
        </authorList>
    </citation>
    <scope>IDENTIFICATION</scope>
</reference>
<dbReference type="Gramene" id="OPUNC01G16460.1">
    <property type="protein sequence ID" value="OPUNC01G16460.1"/>
    <property type="gene ID" value="OPUNC01G16460"/>
</dbReference>
<feature type="region of interest" description="Disordered" evidence="1">
    <location>
        <begin position="1"/>
        <end position="24"/>
    </location>
</feature>
<dbReference type="PROSITE" id="PS51257">
    <property type="entry name" value="PROKAR_LIPOPROTEIN"/>
    <property type="match status" value="1"/>
</dbReference>
<reference evidence="2" key="2">
    <citation type="submission" date="2018-05" db="EMBL/GenBank/DDBJ databases">
        <title>OpunRS2 (Oryza punctata Reference Sequence Version 2).</title>
        <authorList>
            <person name="Zhang J."/>
            <person name="Kudrna D."/>
            <person name="Lee S."/>
            <person name="Talag J."/>
            <person name="Welchert J."/>
            <person name="Wing R.A."/>
        </authorList>
    </citation>
    <scope>NUCLEOTIDE SEQUENCE [LARGE SCALE GENOMIC DNA]</scope>
</reference>
<organism evidence="2">
    <name type="scientific">Oryza punctata</name>
    <name type="common">Red rice</name>
    <dbReference type="NCBI Taxonomy" id="4537"/>
    <lineage>
        <taxon>Eukaryota</taxon>
        <taxon>Viridiplantae</taxon>
        <taxon>Streptophyta</taxon>
        <taxon>Embryophyta</taxon>
        <taxon>Tracheophyta</taxon>
        <taxon>Spermatophyta</taxon>
        <taxon>Magnoliopsida</taxon>
        <taxon>Liliopsida</taxon>
        <taxon>Poales</taxon>
        <taxon>Poaceae</taxon>
        <taxon>BOP clade</taxon>
        <taxon>Oryzoideae</taxon>
        <taxon>Oryzeae</taxon>
        <taxon>Oryzinae</taxon>
        <taxon>Oryza</taxon>
    </lineage>
</organism>
<sequence>MSSEARSKGGACDGGGRLPCSSPVTGGCVRRQRYQGVYGCCDRWAHAAAASGGRVGRRLRLAGAYGDNYLRALTAFFLQYSPILHHCIVCPEMFGSTEAGTSCSLL</sequence>